<gene>
    <name evidence="1" type="ORF">A6X21_18700</name>
</gene>
<evidence type="ECO:0000313" key="1">
    <source>
        <dbReference type="EMBL" id="ODA33333.1"/>
    </source>
</evidence>
<dbReference type="Gene3D" id="3.40.390.70">
    <property type="match status" value="1"/>
</dbReference>
<protein>
    <recommendedName>
        <fullName evidence="3">Lipoprotein</fullName>
    </recommendedName>
</protein>
<accession>A0A1C3EJD6</accession>
<dbReference type="AlphaFoldDB" id="A0A1C3EJD6"/>
<evidence type="ECO:0008006" key="3">
    <source>
        <dbReference type="Google" id="ProtNLM"/>
    </source>
</evidence>
<keyword evidence="2" id="KW-1185">Reference proteome</keyword>
<reference evidence="1 2" key="1">
    <citation type="submission" date="2016-05" db="EMBL/GenBank/DDBJ databases">
        <title>Genomic and physiological characterization of Planctopirus sp. isolated from fresh water lake.</title>
        <authorList>
            <person name="Subhash Y."/>
            <person name="Ramana C."/>
        </authorList>
    </citation>
    <scope>NUCLEOTIDE SEQUENCE [LARGE SCALE GENOMIC DNA]</scope>
    <source>
        <strain evidence="1 2">JC280</strain>
    </source>
</reference>
<dbReference type="RefSeq" id="WP_068846890.1">
    <property type="nucleotide sequence ID" value="NZ_LYDR01000055.1"/>
</dbReference>
<dbReference type="OrthoDB" id="1524857at2"/>
<sequence>MQIRSILLFFSYIPISIFSSCSATSSTYEDRAQNKNTSIDELQQVAITYQIEILTSNLDFPVRTTHGLIEGKAATEQQVRAYQPLFVKEFSLYPPELIRLTKLKRIVFCDELSFAGQRRNAIPDFEHDSLYLDIVRGMKNSLYMRKVLHHDFYHMIDYRDDGKLYNDDRWLLLNPPQFQYTPGGGKSVQNVADTSVLTDKYPGFLNHYSTMGVEEDKAEIFAHMLVDGSYMTRRASRDDIVATKVERMTELLEKFCPEMNSEFWKKIEKAEQDHQPR</sequence>
<evidence type="ECO:0000313" key="2">
    <source>
        <dbReference type="Proteomes" id="UP000094828"/>
    </source>
</evidence>
<comment type="caution">
    <text evidence="1">The sequence shown here is derived from an EMBL/GenBank/DDBJ whole genome shotgun (WGS) entry which is preliminary data.</text>
</comment>
<proteinExistence type="predicted"/>
<dbReference type="PROSITE" id="PS51257">
    <property type="entry name" value="PROKAR_LIPOPROTEIN"/>
    <property type="match status" value="1"/>
</dbReference>
<dbReference type="EMBL" id="LYDR01000055">
    <property type="protein sequence ID" value="ODA33333.1"/>
    <property type="molecule type" value="Genomic_DNA"/>
</dbReference>
<name>A0A1C3EJD6_9PLAN</name>
<organism evidence="1 2">
    <name type="scientific">Planctopirus hydrillae</name>
    <dbReference type="NCBI Taxonomy" id="1841610"/>
    <lineage>
        <taxon>Bacteria</taxon>
        <taxon>Pseudomonadati</taxon>
        <taxon>Planctomycetota</taxon>
        <taxon>Planctomycetia</taxon>
        <taxon>Planctomycetales</taxon>
        <taxon>Planctomycetaceae</taxon>
        <taxon>Planctopirus</taxon>
    </lineage>
</organism>
<dbReference type="Proteomes" id="UP000094828">
    <property type="component" value="Unassembled WGS sequence"/>
</dbReference>